<evidence type="ECO:0000259" key="8">
    <source>
        <dbReference type="Pfam" id="PF00082"/>
    </source>
</evidence>
<dbReference type="InterPro" id="IPR050131">
    <property type="entry name" value="Peptidase_S8_subtilisin-like"/>
</dbReference>
<dbReference type="InterPro" id="IPR037045">
    <property type="entry name" value="S8pro/Inhibitor_I9_sf"/>
</dbReference>
<dbReference type="PROSITE" id="PS00136">
    <property type="entry name" value="SUBTILASE_ASP"/>
    <property type="match status" value="1"/>
</dbReference>
<dbReference type="InterPro" id="IPR023828">
    <property type="entry name" value="Peptidase_S8_Ser-AS"/>
</dbReference>
<dbReference type="PROSITE" id="PS51892">
    <property type="entry name" value="SUBTILASE"/>
    <property type="match status" value="1"/>
</dbReference>
<feature type="active site" description="Charge relay system" evidence="5">
    <location>
        <position position="152"/>
    </location>
</feature>
<evidence type="ECO:0000313" key="9">
    <source>
        <dbReference type="EMBL" id="SIP91825.1"/>
    </source>
</evidence>
<evidence type="ECO:0000256" key="7">
    <source>
        <dbReference type="SAM" id="SignalP"/>
    </source>
</evidence>
<dbReference type="GO" id="GO:0006508">
    <property type="term" value="P:proteolysis"/>
    <property type="evidence" value="ECO:0007669"/>
    <property type="project" value="UniProtKB-KW"/>
</dbReference>
<dbReference type="InterPro" id="IPR023827">
    <property type="entry name" value="Peptidase_S8_Asp-AS"/>
</dbReference>
<feature type="chain" id="PRO_5012500977" evidence="7">
    <location>
        <begin position="26"/>
        <end position="379"/>
    </location>
</feature>
<accession>A0A1N6NI97</accession>
<protein>
    <submittedName>
        <fullName evidence="9">Subtilase family protein</fullName>
    </submittedName>
</protein>
<evidence type="ECO:0000256" key="5">
    <source>
        <dbReference type="PROSITE-ProRule" id="PRU01240"/>
    </source>
</evidence>
<dbReference type="PROSITE" id="PS00137">
    <property type="entry name" value="SUBTILASE_HIS"/>
    <property type="match status" value="1"/>
</dbReference>
<dbReference type="Gene3D" id="3.40.50.200">
    <property type="entry name" value="Peptidase S8/S53 domain"/>
    <property type="match status" value="1"/>
</dbReference>
<gene>
    <name evidence="9" type="ORF">SAMN05421829_101317</name>
</gene>
<dbReference type="EMBL" id="FTMD01000001">
    <property type="protein sequence ID" value="SIP91825.1"/>
    <property type="molecule type" value="Genomic_DNA"/>
</dbReference>
<proteinExistence type="inferred from homology"/>
<feature type="domain" description="Peptidase S8/S53" evidence="8">
    <location>
        <begin position="150"/>
        <end position="356"/>
    </location>
</feature>
<dbReference type="GO" id="GO:0004252">
    <property type="term" value="F:serine-type endopeptidase activity"/>
    <property type="evidence" value="ECO:0007669"/>
    <property type="project" value="UniProtKB-UniRule"/>
</dbReference>
<feature type="signal peptide" evidence="7">
    <location>
        <begin position="1"/>
        <end position="25"/>
    </location>
</feature>
<dbReference type="PROSITE" id="PS00138">
    <property type="entry name" value="SUBTILASE_SER"/>
    <property type="match status" value="1"/>
</dbReference>
<dbReference type="InterPro" id="IPR015500">
    <property type="entry name" value="Peptidase_S8_subtilisin-rel"/>
</dbReference>
<organism evidence="9 10">
    <name type="scientific">Aromatoleum tolulyticum</name>
    <dbReference type="NCBI Taxonomy" id="34027"/>
    <lineage>
        <taxon>Bacteria</taxon>
        <taxon>Pseudomonadati</taxon>
        <taxon>Pseudomonadota</taxon>
        <taxon>Betaproteobacteria</taxon>
        <taxon>Rhodocyclales</taxon>
        <taxon>Rhodocyclaceae</taxon>
        <taxon>Aromatoleum</taxon>
    </lineage>
</organism>
<evidence type="ECO:0000256" key="4">
    <source>
        <dbReference type="ARBA" id="ARBA00022825"/>
    </source>
</evidence>
<dbReference type="GO" id="GO:0005615">
    <property type="term" value="C:extracellular space"/>
    <property type="evidence" value="ECO:0007669"/>
    <property type="project" value="TreeGrafter"/>
</dbReference>
<dbReference type="SUPFAM" id="SSF52743">
    <property type="entry name" value="Subtilisin-like"/>
    <property type="match status" value="1"/>
</dbReference>
<dbReference type="PANTHER" id="PTHR43806">
    <property type="entry name" value="PEPTIDASE S8"/>
    <property type="match status" value="1"/>
</dbReference>
<dbReference type="AlphaFoldDB" id="A0A1N6NI97"/>
<dbReference type="Pfam" id="PF00082">
    <property type="entry name" value="Peptidase_S8"/>
    <property type="match status" value="1"/>
</dbReference>
<dbReference type="SUPFAM" id="SSF54897">
    <property type="entry name" value="Protease propeptides/inhibitors"/>
    <property type="match status" value="1"/>
</dbReference>
<feature type="active site" description="Charge relay system" evidence="5">
    <location>
        <position position="344"/>
    </location>
</feature>
<sequence length="379" mass="37945">MRNGILAATVICSLAGLPAGVAAQAQPGNLGVSVEVREEVRNSFIFVLRDDVPANEVARHANALAAGAGGRVTHTYTASIKGFAAKLPDEAAARLLAANPLIASYEPDAIAYAFGKPGTAAAYPCTTAQIPWGVTRVGGAGDGTGRTAWVIDTGIDFEHPDLVVDRERSASFLLRGKTSADDGNGHGTHVAGTIGALNNGCDVVGVAAGATLVAVRVLDNSGSGSYSGVIKGIDYVASKGGVGDVANMSLGGGYSAALNDAVVRAAEKGIRFALAAGNESDDAAKYSPASATGPNIYTVSAIDGSNTFAWFSNYGNPPVDCAAPGVNIVSTKNGGGVTTFSGTSMAAPHVAGILLLGTPTFSGSASGDPDGDPDPICHR</sequence>
<evidence type="ECO:0000313" key="10">
    <source>
        <dbReference type="Proteomes" id="UP000186819"/>
    </source>
</evidence>
<keyword evidence="2 5" id="KW-0645">Protease</keyword>
<reference evidence="10" key="1">
    <citation type="submission" date="2017-01" db="EMBL/GenBank/DDBJ databases">
        <authorList>
            <person name="Varghese N."/>
            <person name="Submissions S."/>
        </authorList>
    </citation>
    <scope>NUCLEOTIDE SEQUENCE [LARGE SCALE GENOMIC DNA]</scope>
    <source>
        <strain evidence="10">ATCC 51758</strain>
    </source>
</reference>
<dbReference type="InterPro" id="IPR022398">
    <property type="entry name" value="Peptidase_S8_His-AS"/>
</dbReference>
<dbReference type="Gene3D" id="3.30.70.80">
    <property type="entry name" value="Peptidase S8 propeptide/proteinase inhibitor I9"/>
    <property type="match status" value="1"/>
</dbReference>
<dbReference type="InterPro" id="IPR034193">
    <property type="entry name" value="PCSK9_ProteinaseK-like"/>
</dbReference>
<name>A0A1N6NI97_9RHOO</name>
<dbReference type="PRINTS" id="PR00723">
    <property type="entry name" value="SUBTILISIN"/>
</dbReference>
<keyword evidence="7" id="KW-0732">Signal</keyword>
<dbReference type="RefSeq" id="WP_076600339.1">
    <property type="nucleotide sequence ID" value="NZ_FTMD01000001.1"/>
</dbReference>
<keyword evidence="3 5" id="KW-0378">Hydrolase</keyword>
<keyword evidence="4 5" id="KW-0720">Serine protease</keyword>
<evidence type="ECO:0000256" key="3">
    <source>
        <dbReference type="ARBA" id="ARBA00022801"/>
    </source>
</evidence>
<evidence type="ECO:0000256" key="2">
    <source>
        <dbReference type="ARBA" id="ARBA00022670"/>
    </source>
</evidence>
<dbReference type="InterPro" id="IPR036852">
    <property type="entry name" value="Peptidase_S8/S53_dom_sf"/>
</dbReference>
<feature type="active site" description="Charge relay system" evidence="5">
    <location>
        <position position="186"/>
    </location>
</feature>
<dbReference type="InterPro" id="IPR000209">
    <property type="entry name" value="Peptidase_S8/S53_dom"/>
</dbReference>
<dbReference type="STRING" id="34027.SAMN05421829_101317"/>
<evidence type="ECO:0000256" key="1">
    <source>
        <dbReference type="ARBA" id="ARBA00011073"/>
    </source>
</evidence>
<dbReference type="CDD" id="cd04077">
    <property type="entry name" value="Peptidases_S8_PCSK9_ProteinaseK_like"/>
    <property type="match status" value="1"/>
</dbReference>
<evidence type="ECO:0000256" key="6">
    <source>
        <dbReference type="RuleBase" id="RU003355"/>
    </source>
</evidence>
<dbReference type="OrthoDB" id="9790784at2"/>
<dbReference type="PANTHER" id="PTHR43806:SF11">
    <property type="entry name" value="CEREVISIN-RELATED"/>
    <property type="match status" value="1"/>
</dbReference>
<comment type="similarity">
    <text evidence="1 5 6">Belongs to the peptidase S8 family.</text>
</comment>
<dbReference type="Proteomes" id="UP000186819">
    <property type="component" value="Unassembled WGS sequence"/>
</dbReference>
<keyword evidence="10" id="KW-1185">Reference proteome</keyword>